<dbReference type="InterPro" id="IPR005467">
    <property type="entry name" value="His_kinase_dom"/>
</dbReference>
<dbReference type="SUPFAM" id="SSF47384">
    <property type="entry name" value="Homodimeric domain of signal transducing histidine kinase"/>
    <property type="match status" value="1"/>
</dbReference>
<dbReference type="InterPro" id="IPR036890">
    <property type="entry name" value="HATPase_C_sf"/>
</dbReference>
<dbReference type="KEGG" id="snn:EWH46_02880"/>
<accession>A0A5C1Q167</accession>
<dbReference type="SUPFAM" id="SSF55874">
    <property type="entry name" value="ATPase domain of HSP90 chaperone/DNA topoisomerase II/histidine kinase"/>
    <property type="match status" value="1"/>
</dbReference>
<dbReference type="EC" id="2.7.13.3" evidence="2"/>
<keyword evidence="7" id="KW-0472">Membrane</keyword>
<dbReference type="RefSeq" id="WP_149502580.1">
    <property type="nucleotide sequence ID" value="NZ_CP035708.1"/>
</dbReference>
<keyword evidence="6" id="KW-0902">Two-component regulatory system</keyword>
<name>A0A5C1Q167_9BURK</name>
<dbReference type="PROSITE" id="PS50109">
    <property type="entry name" value="HIS_KIN"/>
    <property type="match status" value="1"/>
</dbReference>
<keyword evidence="3" id="KW-0597">Phosphoprotein</keyword>
<comment type="catalytic activity">
    <reaction evidence="1">
        <text>ATP + protein L-histidine = ADP + protein N-phospho-L-histidine.</text>
        <dbReference type="EC" id="2.7.13.3"/>
    </reaction>
</comment>
<reference evidence="10 13" key="2">
    <citation type="submission" date="2024-06" db="EMBL/GenBank/DDBJ databases">
        <title>Genomic Encyclopedia of Type Strains, Phase IV (KMG-IV): sequencing the most valuable type-strain genomes for metagenomic binning, comparative biology and taxonomic classification.</title>
        <authorList>
            <person name="Goeker M."/>
        </authorList>
    </citation>
    <scope>NUCLEOTIDE SEQUENCE [LARGE SCALE GENOMIC DNA]</scope>
    <source>
        <strain evidence="10 13">D-501</strain>
    </source>
</reference>
<dbReference type="EMBL" id="CP035708">
    <property type="protein sequence ID" value="QEM99821.1"/>
    <property type="molecule type" value="Genomic_DNA"/>
</dbReference>
<dbReference type="Gene3D" id="1.10.287.130">
    <property type="match status" value="1"/>
</dbReference>
<feature type="chain" id="PRO_5044618797" description="histidine kinase" evidence="8">
    <location>
        <begin position="20"/>
        <end position="625"/>
    </location>
</feature>
<dbReference type="PRINTS" id="PR00344">
    <property type="entry name" value="BCTRLSENSOR"/>
</dbReference>
<feature type="transmembrane region" description="Helical" evidence="7">
    <location>
        <begin position="317"/>
        <end position="335"/>
    </location>
</feature>
<feature type="transmembrane region" description="Helical" evidence="7">
    <location>
        <begin position="347"/>
        <end position="369"/>
    </location>
</feature>
<dbReference type="PANTHER" id="PTHR43711:SF1">
    <property type="entry name" value="HISTIDINE KINASE 1"/>
    <property type="match status" value="1"/>
</dbReference>
<dbReference type="SMART" id="SM00388">
    <property type="entry name" value="HisKA"/>
    <property type="match status" value="1"/>
</dbReference>
<keyword evidence="7" id="KW-0812">Transmembrane</keyword>
<dbReference type="OrthoDB" id="6114847at2"/>
<protein>
    <recommendedName>
        <fullName evidence="2">histidine kinase</fullName>
        <ecNumber evidence="2">2.7.13.3</ecNumber>
    </recommendedName>
</protein>
<keyword evidence="8" id="KW-0732">Signal</keyword>
<evidence type="ECO:0000256" key="4">
    <source>
        <dbReference type="ARBA" id="ARBA00022679"/>
    </source>
</evidence>
<organism evidence="11 12">
    <name type="scientific">Sphaerotilus sulfidivorans</name>
    <dbReference type="NCBI Taxonomy" id="639200"/>
    <lineage>
        <taxon>Bacteria</taxon>
        <taxon>Pseudomonadati</taxon>
        <taxon>Pseudomonadota</taxon>
        <taxon>Betaproteobacteria</taxon>
        <taxon>Burkholderiales</taxon>
        <taxon>Sphaerotilaceae</taxon>
        <taxon>Sphaerotilus</taxon>
    </lineage>
</organism>
<proteinExistence type="predicted"/>
<evidence type="ECO:0000256" key="2">
    <source>
        <dbReference type="ARBA" id="ARBA00012438"/>
    </source>
</evidence>
<dbReference type="AlphaFoldDB" id="A0A5C1Q167"/>
<evidence type="ECO:0000313" key="11">
    <source>
        <dbReference type="EMBL" id="QEM99821.1"/>
    </source>
</evidence>
<dbReference type="SMART" id="SM00387">
    <property type="entry name" value="HATPase_c"/>
    <property type="match status" value="1"/>
</dbReference>
<evidence type="ECO:0000256" key="8">
    <source>
        <dbReference type="SAM" id="SignalP"/>
    </source>
</evidence>
<keyword evidence="7" id="KW-1133">Transmembrane helix</keyword>
<dbReference type="GO" id="GO:0000155">
    <property type="term" value="F:phosphorelay sensor kinase activity"/>
    <property type="evidence" value="ECO:0007669"/>
    <property type="project" value="InterPro"/>
</dbReference>
<feature type="transmembrane region" description="Helical" evidence="7">
    <location>
        <begin position="260"/>
        <end position="282"/>
    </location>
</feature>
<dbReference type="InterPro" id="IPR003594">
    <property type="entry name" value="HATPase_dom"/>
</dbReference>
<feature type="transmembrane region" description="Helical" evidence="7">
    <location>
        <begin position="288"/>
        <end position="305"/>
    </location>
</feature>
<dbReference type="Pfam" id="PF02518">
    <property type="entry name" value="HATPase_c"/>
    <property type="match status" value="1"/>
</dbReference>
<dbReference type="InterPro" id="IPR036097">
    <property type="entry name" value="HisK_dim/P_sf"/>
</dbReference>
<evidence type="ECO:0000313" key="12">
    <source>
        <dbReference type="Proteomes" id="UP000323522"/>
    </source>
</evidence>
<evidence type="ECO:0000256" key="1">
    <source>
        <dbReference type="ARBA" id="ARBA00000085"/>
    </source>
</evidence>
<evidence type="ECO:0000256" key="3">
    <source>
        <dbReference type="ARBA" id="ARBA00022553"/>
    </source>
</evidence>
<dbReference type="InterPro" id="IPR004358">
    <property type="entry name" value="Sig_transdc_His_kin-like_C"/>
</dbReference>
<feature type="transmembrane region" description="Helical" evidence="7">
    <location>
        <begin position="199"/>
        <end position="219"/>
    </location>
</feature>
<evidence type="ECO:0000259" key="9">
    <source>
        <dbReference type="PROSITE" id="PS50109"/>
    </source>
</evidence>
<reference evidence="11 12" key="1">
    <citation type="submission" date="2019-02" db="EMBL/GenBank/DDBJ databases">
        <title>Complete Genome Sequence and Methylome Analysis of Sphaerotilus natans subsp. sulfidivorans D-507.</title>
        <authorList>
            <person name="Fomenkov A."/>
            <person name="Gridneva E."/>
            <person name="Smolyakov D."/>
            <person name="Dubinina G."/>
            <person name="Vincze T."/>
            <person name="Grabovich M."/>
            <person name="Roberts R.J."/>
        </authorList>
    </citation>
    <scope>NUCLEOTIDE SEQUENCE [LARGE SCALE GENOMIC DNA]</scope>
    <source>
        <strain evidence="11 12">D-507</strain>
    </source>
</reference>
<feature type="transmembrane region" description="Helical" evidence="7">
    <location>
        <begin position="231"/>
        <end position="248"/>
    </location>
</feature>
<dbReference type="EMBL" id="JBEPLS010000019">
    <property type="protein sequence ID" value="MET3605624.1"/>
    <property type="molecule type" value="Genomic_DNA"/>
</dbReference>
<dbReference type="InterPro" id="IPR050736">
    <property type="entry name" value="Sensor_HK_Regulatory"/>
</dbReference>
<keyword evidence="4" id="KW-0808">Transferase</keyword>
<feature type="transmembrane region" description="Helical" evidence="7">
    <location>
        <begin position="170"/>
        <end position="192"/>
    </location>
</feature>
<evidence type="ECO:0000256" key="5">
    <source>
        <dbReference type="ARBA" id="ARBA00022777"/>
    </source>
</evidence>
<dbReference type="Proteomes" id="UP000323522">
    <property type="component" value="Chromosome"/>
</dbReference>
<sequence>MPPALLLLVVVLLAGPARSAPLATPLPLQQQLQAEFRKEGEARWRPVTLPDSWRRRDELPRGTGLYRIRLPASTSAGADLALWIEHIPSRHRIRLNGHLLSDRAGQERHLLSIGTTLVRLPPSARRQDGVDLLEIEVAGDFPRAGLGVLHIGPEDLLLRGPVWSWQQQRLAVQLINAAASGIALFMLLLWAVRRNERALGCFGLLALLATLRNQAYFSIASPVPGPLSSLLFYLLQLLTVVLLGHFVRAHVQQEAPRLRWLLQVGGGTLALAGTIGILAGQSDAVRQLAYPVLIVMVLWSLALMVRHAPGASTFQRALMPAGMLAVLVAGVHDYLHQTGRTTVSDAYWTPFAVPLIVAVFAAQLLSRLAEGLMRGDRDRLELERQVALRTAELNEAVQARSRFIASASHDLRQPMSALRMLAELLHQTLREQPVAPARTGQRITELAGQIDRTSQTMASLLDGLLDLSRIEGRGQQPRPAPVPLQPLLRTVAADCDALAMARGLRLIVRPTPEVVIADALLLEQILRNLVGNAVQNTLSGGVLVGVRPHGRTQVRLVVIDTGPGIDPAWLDDDPPGGGLGLGIVRRCARLMQAPLSLRSTPGRGSSFSLVLPRLTPAALSRASSS</sequence>
<dbReference type="Gene3D" id="3.30.565.10">
    <property type="entry name" value="Histidine kinase-like ATPase, C-terminal domain"/>
    <property type="match status" value="1"/>
</dbReference>
<keyword evidence="5 11" id="KW-0418">Kinase</keyword>
<evidence type="ECO:0000313" key="13">
    <source>
        <dbReference type="Proteomes" id="UP001549111"/>
    </source>
</evidence>
<feature type="domain" description="Histidine kinase" evidence="9">
    <location>
        <begin position="406"/>
        <end position="615"/>
    </location>
</feature>
<feature type="signal peptide" evidence="8">
    <location>
        <begin position="1"/>
        <end position="19"/>
    </location>
</feature>
<gene>
    <name evidence="10" type="ORF">ABIC99_003454</name>
    <name evidence="11" type="ORF">EWH46_02880</name>
</gene>
<keyword evidence="13" id="KW-1185">Reference proteome</keyword>
<evidence type="ECO:0000256" key="7">
    <source>
        <dbReference type="SAM" id="Phobius"/>
    </source>
</evidence>
<dbReference type="InterPro" id="IPR003661">
    <property type="entry name" value="HisK_dim/P_dom"/>
</dbReference>
<evidence type="ECO:0000313" key="10">
    <source>
        <dbReference type="EMBL" id="MET3605624.1"/>
    </source>
</evidence>
<dbReference type="Proteomes" id="UP001549111">
    <property type="component" value="Unassembled WGS sequence"/>
</dbReference>
<dbReference type="Pfam" id="PF00512">
    <property type="entry name" value="HisKA"/>
    <property type="match status" value="1"/>
</dbReference>
<dbReference type="PANTHER" id="PTHR43711">
    <property type="entry name" value="TWO-COMPONENT HISTIDINE KINASE"/>
    <property type="match status" value="1"/>
</dbReference>
<evidence type="ECO:0000256" key="6">
    <source>
        <dbReference type="ARBA" id="ARBA00023012"/>
    </source>
</evidence>
<dbReference type="CDD" id="cd00082">
    <property type="entry name" value="HisKA"/>
    <property type="match status" value="1"/>
</dbReference>